<keyword evidence="12" id="KW-1185">Reference proteome</keyword>
<name>A0A803L3I3_CHEQI</name>
<evidence type="ECO:0000256" key="1">
    <source>
        <dbReference type="ARBA" id="ARBA00022692"/>
    </source>
</evidence>
<dbReference type="InterPro" id="IPR056858">
    <property type="entry name" value="VSR_TRX"/>
</dbReference>
<keyword evidence="4 9" id="KW-1133">Transmembrane helix</keyword>
<evidence type="ECO:0000256" key="3">
    <source>
        <dbReference type="ARBA" id="ARBA00022737"/>
    </source>
</evidence>
<keyword evidence="6" id="KW-1015">Disulfide bond</keyword>
<dbReference type="PANTHER" id="PTHR22702">
    <property type="entry name" value="PROTEASE-ASSOCIATED DOMAIN-CONTAINING PROTEIN"/>
    <property type="match status" value="1"/>
</dbReference>
<evidence type="ECO:0000256" key="2">
    <source>
        <dbReference type="ARBA" id="ARBA00022729"/>
    </source>
</evidence>
<evidence type="ECO:0000313" key="12">
    <source>
        <dbReference type="Proteomes" id="UP000596660"/>
    </source>
</evidence>
<dbReference type="CDD" id="cd00054">
    <property type="entry name" value="EGF_CA"/>
    <property type="match status" value="1"/>
</dbReference>
<dbReference type="Pfam" id="PF25011">
    <property type="entry name" value="VSR_TRX"/>
    <property type="match status" value="1"/>
</dbReference>
<dbReference type="Gene3D" id="2.10.25.10">
    <property type="entry name" value="Laminin"/>
    <property type="match status" value="2"/>
</dbReference>
<dbReference type="InterPro" id="IPR018097">
    <property type="entry name" value="EGF_Ca-bd_CS"/>
</dbReference>
<keyword evidence="2" id="KW-0732">Signal</keyword>
<dbReference type="OMA" id="YQCSCSG"/>
<protein>
    <recommendedName>
        <fullName evidence="10">EGF-like domain-containing protein</fullName>
    </recommendedName>
</protein>
<dbReference type="AlphaFoldDB" id="A0A803L3I3"/>
<accession>A0A803L3I3</accession>
<dbReference type="PROSITE" id="PS01187">
    <property type="entry name" value="EGF_CA"/>
    <property type="match status" value="1"/>
</dbReference>
<keyword evidence="3" id="KW-0677">Repeat</keyword>
<evidence type="ECO:0000256" key="4">
    <source>
        <dbReference type="ARBA" id="ARBA00022989"/>
    </source>
</evidence>
<feature type="transmembrane region" description="Helical" evidence="9">
    <location>
        <begin position="502"/>
        <end position="523"/>
    </location>
</feature>
<dbReference type="PANTHER" id="PTHR22702:SF1">
    <property type="entry name" value="PROTEASE-ASSOCIATED DOMAIN-CONTAINING PROTEIN 1"/>
    <property type="match status" value="1"/>
</dbReference>
<evidence type="ECO:0000313" key="11">
    <source>
        <dbReference type="EnsemblPlants" id="AUR62006422-RA:cds"/>
    </source>
</evidence>
<dbReference type="InterPro" id="IPR000742">
    <property type="entry name" value="EGF"/>
</dbReference>
<dbReference type="EnsemblPlants" id="AUR62006422-RA">
    <property type="protein sequence ID" value="AUR62006422-RA:cds"/>
    <property type="gene ID" value="AUR62006422"/>
</dbReference>
<dbReference type="FunFam" id="2.10.25.10:FF:000546">
    <property type="entry name" value="Vacuolar-sorting receptor 1"/>
    <property type="match status" value="1"/>
</dbReference>
<comment type="subcellular location">
    <subcellularLocation>
        <location evidence="8">Endomembrane system</location>
        <topology evidence="8">Single-pass type I membrane protein</topology>
    </subcellularLocation>
</comment>
<keyword evidence="7" id="KW-0325">Glycoprotein</keyword>
<proteinExistence type="predicted"/>
<evidence type="ECO:0000259" key="10">
    <source>
        <dbReference type="PROSITE" id="PS01186"/>
    </source>
</evidence>
<feature type="domain" description="EGF-like" evidence="10">
    <location>
        <begin position="436"/>
        <end position="449"/>
    </location>
</feature>
<dbReference type="GO" id="GO:0012505">
    <property type="term" value="C:endomembrane system"/>
    <property type="evidence" value="ECO:0007669"/>
    <property type="project" value="UniProtKB-SubCell"/>
</dbReference>
<dbReference type="PROSITE" id="PS01186">
    <property type="entry name" value="EGF_2"/>
    <property type="match status" value="1"/>
</dbReference>
<keyword evidence="1 9" id="KW-0812">Transmembrane</keyword>
<evidence type="ECO:0000256" key="5">
    <source>
        <dbReference type="ARBA" id="ARBA00023136"/>
    </source>
</evidence>
<sequence length="560" mass="62491">MVKKMKKNAEHLVMISFLIMINSCLGRFVVEKNSLKVTSPSNLKGIYECAIGNFGVPQYGGAMGGIVVFPKSNQKGCKPFSDDDITFKPKPGGLPVFLLVERGECWCCGCTVADDRIEPLITMDTPEEGTSEEDYVRNITIPSALISKAFGDKLKKSLSKGEIVKINLDWRETVPHPDDRVEYEFWTNSNDECGPKCDAQIDFVKNFKGAAQILEKAGYTQFTPRYITWYCPEAFILSKQCTSQCINHGRYCAPNPEQDFTVGYDGKDVVLQNLRQACLFKVAKENGKPWLWWDYVSDFAIRCPMKQKKYTKECADQVIKSLGVDVKKVDKCIGDPEADVENPVLKAEQEAQIGHGARGDVTILPTLVVNNRQYRGKLVKNAVLKAICAGFEETTEPSLCLTPDVETNQCLENNGGCWQDKASNLTACRDEHTHGCKCPPGFKGNGIHCEDVDECKEKVACQCPECKCKNTWGSYECSCSDGLLYMHEHDTCIGNGNGGSGWGFAWMFILALGTVGLGGFAFYKYRIRRYMDSEIRAIMAQYMPLDNQVEITTHILGEEN</sequence>
<dbReference type="Gramene" id="AUR62006422-RA">
    <property type="protein sequence ID" value="AUR62006422-RA:cds"/>
    <property type="gene ID" value="AUR62006422"/>
</dbReference>
<dbReference type="SMART" id="SM00179">
    <property type="entry name" value="EGF_CA"/>
    <property type="match status" value="1"/>
</dbReference>
<evidence type="ECO:0000256" key="7">
    <source>
        <dbReference type="ARBA" id="ARBA00023180"/>
    </source>
</evidence>
<dbReference type="Gene3D" id="3.40.30.10">
    <property type="entry name" value="Glutaredoxin"/>
    <property type="match status" value="1"/>
</dbReference>
<dbReference type="InterPro" id="IPR001881">
    <property type="entry name" value="EGF-like_Ca-bd_dom"/>
</dbReference>
<dbReference type="Proteomes" id="UP000596660">
    <property type="component" value="Unplaced"/>
</dbReference>
<reference evidence="11" key="1">
    <citation type="journal article" date="2017" name="Nature">
        <title>The genome of Chenopodium quinoa.</title>
        <authorList>
            <person name="Jarvis D.E."/>
            <person name="Ho Y.S."/>
            <person name="Lightfoot D.J."/>
            <person name="Schmoeckel S.M."/>
            <person name="Li B."/>
            <person name="Borm T.J.A."/>
            <person name="Ohyanagi H."/>
            <person name="Mineta K."/>
            <person name="Michell C.T."/>
            <person name="Saber N."/>
            <person name="Kharbatia N.M."/>
            <person name="Rupper R.R."/>
            <person name="Sharp A.R."/>
            <person name="Dally N."/>
            <person name="Boughton B.A."/>
            <person name="Woo Y.H."/>
            <person name="Gao G."/>
            <person name="Schijlen E.G.W.M."/>
            <person name="Guo X."/>
            <person name="Momin A.A."/>
            <person name="Negrao S."/>
            <person name="Al-Babili S."/>
            <person name="Gehring C."/>
            <person name="Roessner U."/>
            <person name="Jung C."/>
            <person name="Murphy K."/>
            <person name="Arold S.T."/>
            <person name="Gojobori T."/>
            <person name="van der Linden C.G."/>
            <person name="van Loo E.N."/>
            <person name="Jellen E.N."/>
            <person name="Maughan P.J."/>
            <person name="Tester M."/>
        </authorList>
    </citation>
    <scope>NUCLEOTIDE SEQUENCE [LARGE SCALE GENOMIC DNA]</scope>
    <source>
        <strain evidence="11">cv. PI 614886</strain>
    </source>
</reference>
<dbReference type="Gene3D" id="3.50.30.30">
    <property type="match status" value="2"/>
</dbReference>
<organism evidence="11 12">
    <name type="scientific">Chenopodium quinoa</name>
    <name type="common">Quinoa</name>
    <dbReference type="NCBI Taxonomy" id="63459"/>
    <lineage>
        <taxon>Eukaryota</taxon>
        <taxon>Viridiplantae</taxon>
        <taxon>Streptophyta</taxon>
        <taxon>Embryophyta</taxon>
        <taxon>Tracheophyta</taxon>
        <taxon>Spermatophyta</taxon>
        <taxon>Magnoliopsida</taxon>
        <taxon>eudicotyledons</taxon>
        <taxon>Gunneridae</taxon>
        <taxon>Pentapetalae</taxon>
        <taxon>Caryophyllales</taxon>
        <taxon>Chenopodiaceae</taxon>
        <taxon>Chenopodioideae</taxon>
        <taxon>Atripliceae</taxon>
        <taxon>Chenopodium</taxon>
    </lineage>
</organism>
<evidence type="ECO:0000256" key="6">
    <source>
        <dbReference type="ARBA" id="ARBA00023157"/>
    </source>
</evidence>
<dbReference type="GO" id="GO:0005509">
    <property type="term" value="F:calcium ion binding"/>
    <property type="evidence" value="ECO:0007669"/>
    <property type="project" value="InterPro"/>
</dbReference>
<keyword evidence="5 9" id="KW-0472">Membrane</keyword>
<feature type="transmembrane region" description="Helical" evidence="9">
    <location>
        <begin position="12"/>
        <end position="30"/>
    </location>
</feature>
<evidence type="ECO:0000256" key="8">
    <source>
        <dbReference type="ARBA" id="ARBA00046288"/>
    </source>
</evidence>
<evidence type="ECO:0000256" key="9">
    <source>
        <dbReference type="SAM" id="Phobius"/>
    </source>
</evidence>
<reference evidence="11" key="2">
    <citation type="submission" date="2021-03" db="UniProtKB">
        <authorList>
            <consortium name="EnsemblPlants"/>
        </authorList>
    </citation>
    <scope>IDENTIFICATION</scope>
</reference>